<feature type="transmembrane region" description="Helical" evidence="1">
    <location>
        <begin position="111"/>
        <end position="131"/>
    </location>
</feature>
<reference evidence="2 3" key="1">
    <citation type="submission" date="2023-05" db="EMBL/GenBank/DDBJ databases">
        <title>Pseudodonghicola sp. nov.</title>
        <authorList>
            <person name="Huang J."/>
        </authorList>
    </citation>
    <scope>NUCLEOTIDE SEQUENCE [LARGE SCALE GENOMIC DNA]</scope>
    <source>
        <strain evidence="2 3">IC7</strain>
    </source>
</reference>
<accession>A0ABT7F1W0</accession>
<dbReference type="RefSeq" id="WP_284481408.1">
    <property type="nucleotide sequence ID" value="NZ_JASNJD010000008.1"/>
</dbReference>
<evidence type="ECO:0000256" key="1">
    <source>
        <dbReference type="SAM" id="Phobius"/>
    </source>
</evidence>
<dbReference type="Proteomes" id="UP001243757">
    <property type="component" value="Unassembled WGS sequence"/>
</dbReference>
<dbReference type="InterPro" id="IPR018687">
    <property type="entry name" value="DUF2177_membr"/>
</dbReference>
<keyword evidence="1" id="KW-1133">Transmembrane helix</keyword>
<keyword evidence="1" id="KW-0812">Transmembrane</keyword>
<keyword evidence="1" id="KW-0472">Membrane</keyword>
<proteinExistence type="predicted"/>
<gene>
    <name evidence="2" type="ORF">QO033_12995</name>
</gene>
<feature type="transmembrane region" description="Helical" evidence="1">
    <location>
        <begin position="48"/>
        <end position="68"/>
    </location>
</feature>
<keyword evidence="3" id="KW-1185">Reference proteome</keyword>
<dbReference type="Pfam" id="PF09945">
    <property type="entry name" value="DUF2177"/>
    <property type="match status" value="1"/>
</dbReference>
<organism evidence="2 3">
    <name type="scientific">Pseudodonghicola flavimaris</name>
    <dbReference type="NCBI Taxonomy" id="3050036"/>
    <lineage>
        <taxon>Bacteria</taxon>
        <taxon>Pseudomonadati</taxon>
        <taxon>Pseudomonadota</taxon>
        <taxon>Alphaproteobacteria</taxon>
        <taxon>Rhodobacterales</taxon>
        <taxon>Paracoccaceae</taxon>
        <taxon>Pseudodonghicola</taxon>
    </lineage>
</organism>
<name>A0ABT7F1W0_9RHOB</name>
<comment type="caution">
    <text evidence="2">The sequence shown here is derived from an EMBL/GenBank/DDBJ whole genome shotgun (WGS) entry which is preliminary data.</text>
</comment>
<protein>
    <submittedName>
        <fullName evidence="2">DUF2177 family protein</fullName>
    </submittedName>
</protein>
<evidence type="ECO:0000313" key="3">
    <source>
        <dbReference type="Proteomes" id="UP001243757"/>
    </source>
</evidence>
<sequence length="134" mass="14564">MTQILLLYLVTAVVFFGLDMIGIRLLIRPVFDRHIGDLLASPPRLLPAAVFYLCYIAGLMWFVSVPALKEASPLQALLGGAILGALCYGTYEFTSYAVMRDWSAQQVITDLLWGTLLTGVSAWAGVALLSGRLA</sequence>
<dbReference type="EMBL" id="JASNJD010000008">
    <property type="protein sequence ID" value="MDK3018594.1"/>
    <property type="molecule type" value="Genomic_DNA"/>
</dbReference>
<feature type="transmembrane region" description="Helical" evidence="1">
    <location>
        <begin position="74"/>
        <end position="91"/>
    </location>
</feature>
<evidence type="ECO:0000313" key="2">
    <source>
        <dbReference type="EMBL" id="MDK3018594.1"/>
    </source>
</evidence>
<feature type="transmembrane region" description="Helical" evidence="1">
    <location>
        <begin position="6"/>
        <end position="27"/>
    </location>
</feature>